<feature type="transmembrane region" description="Helical" evidence="7">
    <location>
        <begin position="133"/>
        <end position="157"/>
    </location>
</feature>
<comment type="subcellular location">
    <subcellularLocation>
        <location evidence="1">Cell membrane</location>
        <topology evidence="1">Multi-pass membrane protein</topology>
    </subcellularLocation>
</comment>
<dbReference type="CDD" id="cd13138">
    <property type="entry name" value="MATE_yoeA_like"/>
    <property type="match status" value="1"/>
</dbReference>
<feature type="transmembrane region" description="Helical" evidence="7">
    <location>
        <begin position="193"/>
        <end position="212"/>
    </location>
</feature>
<feature type="transmembrane region" description="Helical" evidence="7">
    <location>
        <begin position="12"/>
        <end position="30"/>
    </location>
</feature>
<feature type="transmembrane region" description="Helical" evidence="7">
    <location>
        <begin position="233"/>
        <end position="260"/>
    </location>
</feature>
<dbReference type="PANTHER" id="PTHR43549">
    <property type="entry name" value="MULTIDRUG RESISTANCE PROTEIN YPNP-RELATED"/>
    <property type="match status" value="1"/>
</dbReference>
<name>A0A9D1THW2_9FIRM</name>
<dbReference type="GO" id="GO:0005886">
    <property type="term" value="C:plasma membrane"/>
    <property type="evidence" value="ECO:0007669"/>
    <property type="project" value="UniProtKB-SubCell"/>
</dbReference>
<gene>
    <name evidence="8" type="ORF">H9746_06580</name>
</gene>
<evidence type="ECO:0000256" key="7">
    <source>
        <dbReference type="SAM" id="Phobius"/>
    </source>
</evidence>
<feature type="transmembrane region" description="Helical" evidence="7">
    <location>
        <begin position="314"/>
        <end position="333"/>
    </location>
</feature>
<evidence type="ECO:0000256" key="2">
    <source>
        <dbReference type="ARBA" id="ARBA00022448"/>
    </source>
</evidence>
<evidence type="ECO:0000256" key="6">
    <source>
        <dbReference type="ARBA" id="ARBA00023136"/>
    </source>
</evidence>
<dbReference type="GO" id="GO:0015297">
    <property type="term" value="F:antiporter activity"/>
    <property type="evidence" value="ECO:0007669"/>
    <property type="project" value="InterPro"/>
</dbReference>
<organism evidence="8 9">
    <name type="scientific">Candidatus Butyricicoccus avistercoris</name>
    <dbReference type="NCBI Taxonomy" id="2838518"/>
    <lineage>
        <taxon>Bacteria</taxon>
        <taxon>Bacillati</taxon>
        <taxon>Bacillota</taxon>
        <taxon>Clostridia</taxon>
        <taxon>Eubacteriales</taxon>
        <taxon>Butyricicoccaceae</taxon>
        <taxon>Butyricicoccus</taxon>
    </lineage>
</organism>
<evidence type="ECO:0000256" key="1">
    <source>
        <dbReference type="ARBA" id="ARBA00004651"/>
    </source>
</evidence>
<evidence type="ECO:0000256" key="3">
    <source>
        <dbReference type="ARBA" id="ARBA00022475"/>
    </source>
</evidence>
<keyword evidence="3" id="KW-1003">Cell membrane</keyword>
<feature type="transmembrane region" description="Helical" evidence="7">
    <location>
        <begin position="50"/>
        <end position="74"/>
    </location>
</feature>
<dbReference type="InterPro" id="IPR048279">
    <property type="entry name" value="MdtK-like"/>
</dbReference>
<sequence length="443" mass="48402">MKDLTKGSPLSLILFFAAPILLGNMFQLLYNMADTRIVGTFLGENALAAVGATGSVNNLLVGLIIGMTNGFAILTARRYGAKDRDGVRKSIGSIFILAFITAIIITILGLFCLEPLLRLLNTPDDLINTSIRYFRVILLGTTVTMFYNVCATVLRAVGDSLTPLLFLMLSTFLNVILDLIFVVPLGLGVEGAALATVLAQLISVILCLYVMYSRFYDLWPTRSDFRLELSVAGQLYGTGLSMAMMYCLVNAGSVILQGSINTFGQDIIIAHTAARRLTELFMMVFSALGATMATFTSQNFGARKPDRIRQGLKISFFISLGVWVVIVLITYTVSPYLVYMVTGTKTENIINTAVLYLKVDTLLYWVTAGISILRNSLQGVGDKKTPLISSTIELLGKIAVVILLTPKLGYFGIILAEPIVWVLMVIPLIVQVLRNPSYKDIKA</sequence>
<dbReference type="PANTHER" id="PTHR43549:SF3">
    <property type="entry name" value="MULTIDRUG RESISTANCE PROTEIN YPNP-RELATED"/>
    <property type="match status" value="1"/>
</dbReference>
<accession>A0A9D1THW2</accession>
<keyword evidence="6 7" id="KW-0472">Membrane</keyword>
<dbReference type="Pfam" id="PF01554">
    <property type="entry name" value="MatE"/>
    <property type="match status" value="2"/>
</dbReference>
<reference evidence="8" key="1">
    <citation type="journal article" date="2021" name="PeerJ">
        <title>Extensive microbial diversity within the chicken gut microbiome revealed by metagenomics and culture.</title>
        <authorList>
            <person name="Gilroy R."/>
            <person name="Ravi A."/>
            <person name="Getino M."/>
            <person name="Pursley I."/>
            <person name="Horton D.L."/>
            <person name="Alikhan N.F."/>
            <person name="Baker D."/>
            <person name="Gharbi K."/>
            <person name="Hall N."/>
            <person name="Watson M."/>
            <person name="Adriaenssens E.M."/>
            <person name="Foster-Nyarko E."/>
            <person name="Jarju S."/>
            <person name="Secka A."/>
            <person name="Antonio M."/>
            <person name="Oren A."/>
            <person name="Chaudhuri R.R."/>
            <person name="La Ragione R."/>
            <person name="Hildebrand F."/>
            <person name="Pallen M.J."/>
        </authorList>
    </citation>
    <scope>NUCLEOTIDE SEQUENCE</scope>
    <source>
        <strain evidence="8">CHK193-4272</strain>
    </source>
</reference>
<dbReference type="GO" id="GO:0042910">
    <property type="term" value="F:xenobiotic transmembrane transporter activity"/>
    <property type="evidence" value="ECO:0007669"/>
    <property type="project" value="InterPro"/>
</dbReference>
<dbReference type="Proteomes" id="UP000886808">
    <property type="component" value="Unassembled WGS sequence"/>
</dbReference>
<evidence type="ECO:0000313" key="8">
    <source>
        <dbReference type="EMBL" id="HIV62487.1"/>
    </source>
</evidence>
<feature type="transmembrane region" description="Helical" evidence="7">
    <location>
        <begin position="94"/>
        <end position="113"/>
    </location>
</feature>
<feature type="transmembrane region" description="Helical" evidence="7">
    <location>
        <begin position="410"/>
        <end position="433"/>
    </location>
</feature>
<keyword evidence="2" id="KW-0813">Transport</keyword>
<feature type="transmembrane region" description="Helical" evidence="7">
    <location>
        <begin position="280"/>
        <end position="302"/>
    </location>
</feature>
<evidence type="ECO:0000313" key="9">
    <source>
        <dbReference type="Proteomes" id="UP000886808"/>
    </source>
</evidence>
<keyword evidence="4 7" id="KW-0812">Transmembrane</keyword>
<evidence type="ECO:0000256" key="4">
    <source>
        <dbReference type="ARBA" id="ARBA00022692"/>
    </source>
</evidence>
<dbReference type="NCBIfam" id="TIGR00797">
    <property type="entry name" value="matE"/>
    <property type="match status" value="1"/>
</dbReference>
<dbReference type="EMBL" id="DXIE01000035">
    <property type="protein sequence ID" value="HIV62487.1"/>
    <property type="molecule type" value="Genomic_DNA"/>
</dbReference>
<dbReference type="PIRSF" id="PIRSF006603">
    <property type="entry name" value="DinF"/>
    <property type="match status" value="1"/>
</dbReference>
<dbReference type="InterPro" id="IPR002528">
    <property type="entry name" value="MATE_fam"/>
</dbReference>
<evidence type="ECO:0000256" key="5">
    <source>
        <dbReference type="ARBA" id="ARBA00022989"/>
    </source>
</evidence>
<comment type="caution">
    <text evidence="8">The sequence shown here is derived from an EMBL/GenBank/DDBJ whole genome shotgun (WGS) entry which is preliminary data.</text>
</comment>
<protein>
    <submittedName>
        <fullName evidence="8">MATE family efflux transporter</fullName>
    </submittedName>
</protein>
<dbReference type="InterPro" id="IPR052031">
    <property type="entry name" value="Membrane_Transporter-Flippase"/>
</dbReference>
<proteinExistence type="predicted"/>
<feature type="transmembrane region" description="Helical" evidence="7">
    <location>
        <begin position="385"/>
        <end position="404"/>
    </location>
</feature>
<feature type="transmembrane region" description="Helical" evidence="7">
    <location>
        <begin position="353"/>
        <end position="373"/>
    </location>
</feature>
<feature type="transmembrane region" description="Helical" evidence="7">
    <location>
        <begin position="164"/>
        <end position="187"/>
    </location>
</feature>
<keyword evidence="5 7" id="KW-1133">Transmembrane helix</keyword>
<reference evidence="8" key="2">
    <citation type="submission" date="2021-04" db="EMBL/GenBank/DDBJ databases">
        <authorList>
            <person name="Gilroy R."/>
        </authorList>
    </citation>
    <scope>NUCLEOTIDE SEQUENCE</scope>
    <source>
        <strain evidence="8">CHK193-4272</strain>
    </source>
</reference>
<dbReference type="AlphaFoldDB" id="A0A9D1THW2"/>